<keyword evidence="3" id="KW-0963">Cytoplasm</keyword>
<dbReference type="InterPro" id="IPR027684">
    <property type="entry name" value="TBCC"/>
</dbReference>
<evidence type="ECO:0000256" key="4">
    <source>
        <dbReference type="ARBA" id="ARBA00022990"/>
    </source>
</evidence>
<dbReference type="AlphaFoldDB" id="A0A6A6DA34"/>
<keyword evidence="4" id="KW-0007">Acetylation</keyword>
<organism evidence="9 10">
    <name type="scientific">Zopfia rhizophila CBS 207.26</name>
    <dbReference type="NCBI Taxonomy" id="1314779"/>
    <lineage>
        <taxon>Eukaryota</taxon>
        <taxon>Fungi</taxon>
        <taxon>Dikarya</taxon>
        <taxon>Ascomycota</taxon>
        <taxon>Pezizomycotina</taxon>
        <taxon>Dothideomycetes</taxon>
        <taxon>Dothideomycetes incertae sedis</taxon>
        <taxon>Zopfiaceae</taxon>
        <taxon>Zopfia</taxon>
    </lineage>
</organism>
<keyword evidence="10" id="KW-1185">Reference proteome</keyword>
<dbReference type="InterPro" id="IPR006599">
    <property type="entry name" value="CARP_motif"/>
</dbReference>
<dbReference type="Gene3D" id="2.160.20.70">
    <property type="match status" value="1"/>
</dbReference>
<feature type="compositionally biased region" description="Polar residues" evidence="7">
    <location>
        <begin position="136"/>
        <end position="147"/>
    </location>
</feature>
<dbReference type="GO" id="GO:0005737">
    <property type="term" value="C:cytoplasm"/>
    <property type="evidence" value="ECO:0007669"/>
    <property type="project" value="UniProtKB-SubCell"/>
</dbReference>
<dbReference type="Proteomes" id="UP000800200">
    <property type="component" value="Unassembled WGS sequence"/>
</dbReference>
<dbReference type="EMBL" id="ML994710">
    <property type="protein sequence ID" value="KAF2176394.1"/>
    <property type="molecule type" value="Genomic_DNA"/>
</dbReference>
<keyword evidence="5" id="KW-0143">Chaperone</keyword>
<name>A0A6A6DA34_9PEZI</name>
<reference evidence="9" key="1">
    <citation type="journal article" date="2020" name="Stud. Mycol.">
        <title>101 Dothideomycetes genomes: a test case for predicting lifestyles and emergence of pathogens.</title>
        <authorList>
            <person name="Haridas S."/>
            <person name="Albert R."/>
            <person name="Binder M."/>
            <person name="Bloem J."/>
            <person name="Labutti K."/>
            <person name="Salamov A."/>
            <person name="Andreopoulos B."/>
            <person name="Baker S."/>
            <person name="Barry K."/>
            <person name="Bills G."/>
            <person name="Bluhm B."/>
            <person name="Cannon C."/>
            <person name="Castanera R."/>
            <person name="Culley D."/>
            <person name="Daum C."/>
            <person name="Ezra D."/>
            <person name="Gonzalez J."/>
            <person name="Henrissat B."/>
            <person name="Kuo A."/>
            <person name="Liang C."/>
            <person name="Lipzen A."/>
            <person name="Lutzoni F."/>
            <person name="Magnuson J."/>
            <person name="Mondo S."/>
            <person name="Nolan M."/>
            <person name="Ohm R."/>
            <person name="Pangilinan J."/>
            <person name="Park H.-J."/>
            <person name="Ramirez L."/>
            <person name="Alfaro M."/>
            <person name="Sun H."/>
            <person name="Tritt A."/>
            <person name="Yoshinaga Y."/>
            <person name="Zwiers L.-H."/>
            <person name="Turgeon B."/>
            <person name="Goodwin S."/>
            <person name="Spatafora J."/>
            <person name="Crous P."/>
            <person name="Grigoriev I."/>
        </authorList>
    </citation>
    <scope>NUCLEOTIDE SEQUENCE</scope>
    <source>
        <strain evidence="9">CBS 207.26</strain>
    </source>
</reference>
<protein>
    <submittedName>
        <fullName evidence="9">TBCC-domain-containing protein</fullName>
    </submittedName>
</protein>
<dbReference type="SMART" id="SM00673">
    <property type="entry name" value="CARP"/>
    <property type="match status" value="1"/>
</dbReference>
<evidence type="ECO:0000313" key="10">
    <source>
        <dbReference type="Proteomes" id="UP000800200"/>
    </source>
</evidence>
<evidence type="ECO:0000256" key="1">
    <source>
        <dbReference type="ARBA" id="ARBA00004496"/>
    </source>
</evidence>
<dbReference type="PANTHER" id="PTHR15139">
    <property type="entry name" value="TUBULIN FOLDING COFACTOR C"/>
    <property type="match status" value="1"/>
</dbReference>
<dbReference type="Gene3D" id="1.20.58.1250">
    <property type="entry name" value="Tubulin Binding Cofactor C, N-terminal domain"/>
    <property type="match status" value="1"/>
</dbReference>
<dbReference type="FunFam" id="2.160.20.70:FF:000011">
    <property type="entry name" value="Tubulin-specific chaperone c, putative"/>
    <property type="match status" value="1"/>
</dbReference>
<feature type="domain" description="C-CAP/cofactor C-like" evidence="8">
    <location>
        <begin position="185"/>
        <end position="335"/>
    </location>
</feature>
<dbReference type="InterPro" id="IPR017901">
    <property type="entry name" value="C-CAP_CF_C-like"/>
</dbReference>
<sequence length="381" mass="41760">MATSAGAPQQQLEVGLKERFFRYFQHEVTALQEQMVRLNQIPHAGGERNDAVDHCLAGIERLSHEVKDASSYIPAYDQRTYGEAIKALSEKLQTIRNSFAPPKKFHFKTRKNASAISLSDAADLAQQNKLGVPGYQSDTSNVNSSFAPTPLDKLSPTEEKTEQELFVNKNLEGAKDEEAGNSSAIRKMSFSNANSVSISNHNGVHIILPTSASHATSSGTVSNLRHCVVDLSSPTTNGGPFAGLILKNIKDSLIVCGQVAGPAHITGVENSVIVTACRQFRMHGAKNVDVYLHCSSRPIIEDCEQIRFAPLPDTYVTPDTSTSQNQWDQIDDFKWLKSEPSPHFSILSDSNRVKDEVWEDIVPGGHNVSLDDVLRAVTILH</sequence>
<dbReference type="GO" id="GO:0007023">
    <property type="term" value="P:post-chaperonin tubulin folding pathway"/>
    <property type="evidence" value="ECO:0007669"/>
    <property type="project" value="InterPro"/>
</dbReference>
<dbReference type="Pfam" id="PF16752">
    <property type="entry name" value="TBCC_N"/>
    <property type="match status" value="1"/>
</dbReference>
<comment type="similarity">
    <text evidence="2">Belongs to the TBCC family.</text>
</comment>
<evidence type="ECO:0000256" key="2">
    <source>
        <dbReference type="ARBA" id="ARBA00008848"/>
    </source>
</evidence>
<dbReference type="PROSITE" id="PS51329">
    <property type="entry name" value="C_CAP_COFACTOR_C"/>
    <property type="match status" value="1"/>
</dbReference>
<accession>A0A6A6DA34</accession>
<comment type="subunit">
    <text evidence="6">Supercomplex made of cofactors A to E. Cofactors A and D function by capturing and stabilizing tubulin in a quasi-native conformation. Cofactor E binds to the cofactor D-tubulin complex; interaction with cofactor C then causes the release of tubulin polypeptides that are committed to the native state.</text>
</comment>
<feature type="region of interest" description="Disordered" evidence="7">
    <location>
        <begin position="133"/>
        <end position="160"/>
    </location>
</feature>
<dbReference type="OrthoDB" id="194775at2759"/>
<dbReference type="GO" id="GO:0015631">
    <property type="term" value="F:tubulin binding"/>
    <property type="evidence" value="ECO:0007669"/>
    <property type="project" value="InterPro"/>
</dbReference>
<dbReference type="Pfam" id="PF07986">
    <property type="entry name" value="TBCC"/>
    <property type="match status" value="1"/>
</dbReference>
<evidence type="ECO:0000259" key="8">
    <source>
        <dbReference type="PROSITE" id="PS51329"/>
    </source>
</evidence>
<dbReference type="InterPro" id="IPR038397">
    <property type="entry name" value="TBCC_N_sf"/>
</dbReference>
<dbReference type="GO" id="GO:0007021">
    <property type="term" value="P:tubulin complex assembly"/>
    <property type="evidence" value="ECO:0007669"/>
    <property type="project" value="TreeGrafter"/>
</dbReference>
<dbReference type="InterPro" id="IPR016098">
    <property type="entry name" value="CAP/MinC_C"/>
</dbReference>
<comment type="subcellular location">
    <subcellularLocation>
        <location evidence="1">Cytoplasm</location>
    </subcellularLocation>
</comment>
<evidence type="ECO:0000256" key="3">
    <source>
        <dbReference type="ARBA" id="ARBA00022490"/>
    </source>
</evidence>
<evidence type="ECO:0000256" key="5">
    <source>
        <dbReference type="ARBA" id="ARBA00023186"/>
    </source>
</evidence>
<proteinExistence type="inferred from homology"/>
<dbReference type="InterPro" id="IPR012945">
    <property type="entry name" value="Tubulin-bd_cofactor_C_dom"/>
</dbReference>
<evidence type="ECO:0000256" key="7">
    <source>
        <dbReference type="SAM" id="MobiDB-lite"/>
    </source>
</evidence>
<evidence type="ECO:0000256" key="6">
    <source>
        <dbReference type="ARBA" id="ARBA00026055"/>
    </source>
</evidence>
<evidence type="ECO:0000313" key="9">
    <source>
        <dbReference type="EMBL" id="KAF2176394.1"/>
    </source>
</evidence>
<dbReference type="PANTHER" id="PTHR15139:SF0">
    <property type="entry name" value="TUBULIN-SPECIFIC CHAPERONE C"/>
    <property type="match status" value="1"/>
</dbReference>
<dbReference type="InterPro" id="IPR031925">
    <property type="entry name" value="TBCC_N"/>
</dbReference>
<gene>
    <name evidence="9" type="ORF">K469DRAFT_607441</name>
</gene>